<evidence type="ECO:0000313" key="12">
    <source>
        <dbReference type="Proteomes" id="UP001597371"/>
    </source>
</evidence>
<keyword evidence="8" id="KW-0270">Exopolysaccharide synthesis</keyword>
<comment type="subcellular location">
    <subcellularLocation>
        <location evidence="1">Cell membrane</location>
    </subcellularLocation>
</comment>
<dbReference type="EMBL" id="JBHUIJ010000009">
    <property type="protein sequence ID" value="MFD2237516.1"/>
    <property type="molecule type" value="Genomic_DNA"/>
</dbReference>
<keyword evidence="6 9" id="KW-1133">Transmembrane helix</keyword>
<feature type="transmembrane region" description="Helical" evidence="9">
    <location>
        <begin position="29"/>
        <end position="53"/>
    </location>
</feature>
<feature type="domain" description="Bacterial sugar transferase" evidence="10">
    <location>
        <begin position="24"/>
        <end position="215"/>
    </location>
</feature>
<keyword evidence="3" id="KW-1003">Cell membrane</keyword>
<dbReference type="PANTHER" id="PTHR30576:SF4">
    <property type="entry name" value="UNDECAPRENYL-PHOSPHATE GALACTOSE PHOSPHOTRANSFERASE"/>
    <property type="match status" value="1"/>
</dbReference>
<dbReference type="InterPro" id="IPR003362">
    <property type="entry name" value="Bact_transf"/>
</dbReference>
<evidence type="ECO:0000256" key="8">
    <source>
        <dbReference type="ARBA" id="ARBA00023169"/>
    </source>
</evidence>
<keyword evidence="12" id="KW-1185">Reference proteome</keyword>
<keyword evidence="7 9" id="KW-0472">Membrane</keyword>
<protein>
    <submittedName>
        <fullName evidence="11">Sugar transferase</fullName>
        <ecNumber evidence="11">2.7.8.-</ecNumber>
    </submittedName>
</protein>
<accession>A0ABW5CMM1</accession>
<reference evidence="12" key="1">
    <citation type="journal article" date="2019" name="Int. J. Syst. Evol. Microbiol.">
        <title>The Global Catalogue of Microorganisms (GCM) 10K type strain sequencing project: providing services to taxonomists for standard genome sequencing and annotation.</title>
        <authorList>
            <consortium name="The Broad Institute Genomics Platform"/>
            <consortium name="The Broad Institute Genome Sequencing Center for Infectious Disease"/>
            <person name="Wu L."/>
            <person name="Ma J."/>
        </authorList>
    </citation>
    <scope>NUCLEOTIDE SEQUENCE [LARGE SCALE GENOMIC DNA]</scope>
    <source>
        <strain evidence="12">ZS-35-S2</strain>
    </source>
</reference>
<evidence type="ECO:0000256" key="5">
    <source>
        <dbReference type="ARBA" id="ARBA00022692"/>
    </source>
</evidence>
<comment type="caution">
    <text evidence="11">The sequence shown here is derived from an EMBL/GenBank/DDBJ whole genome shotgun (WGS) entry which is preliminary data.</text>
</comment>
<proteinExistence type="inferred from homology"/>
<evidence type="ECO:0000256" key="7">
    <source>
        <dbReference type="ARBA" id="ARBA00023136"/>
    </source>
</evidence>
<dbReference type="RefSeq" id="WP_245195597.1">
    <property type="nucleotide sequence ID" value="NZ_CP072611.1"/>
</dbReference>
<comment type="similarity">
    <text evidence="2">Belongs to the bacterial sugar transferase family.</text>
</comment>
<evidence type="ECO:0000256" key="3">
    <source>
        <dbReference type="ARBA" id="ARBA00022475"/>
    </source>
</evidence>
<evidence type="ECO:0000256" key="6">
    <source>
        <dbReference type="ARBA" id="ARBA00022989"/>
    </source>
</evidence>
<evidence type="ECO:0000313" key="11">
    <source>
        <dbReference type="EMBL" id="MFD2237516.1"/>
    </source>
</evidence>
<organism evidence="11 12">
    <name type="scientific">Aureimonas populi</name>
    <dbReference type="NCBI Taxonomy" id="1701758"/>
    <lineage>
        <taxon>Bacteria</taxon>
        <taxon>Pseudomonadati</taxon>
        <taxon>Pseudomonadota</taxon>
        <taxon>Alphaproteobacteria</taxon>
        <taxon>Hyphomicrobiales</taxon>
        <taxon>Aurantimonadaceae</taxon>
        <taxon>Aureimonas</taxon>
    </lineage>
</organism>
<dbReference type="EC" id="2.7.8.-" evidence="11"/>
<keyword evidence="5 9" id="KW-0812">Transmembrane</keyword>
<dbReference type="PANTHER" id="PTHR30576">
    <property type="entry name" value="COLANIC BIOSYNTHESIS UDP-GLUCOSE LIPID CARRIER TRANSFERASE"/>
    <property type="match status" value="1"/>
</dbReference>
<evidence type="ECO:0000259" key="10">
    <source>
        <dbReference type="Pfam" id="PF02397"/>
    </source>
</evidence>
<dbReference type="Proteomes" id="UP001597371">
    <property type="component" value="Unassembled WGS sequence"/>
</dbReference>
<dbReference type="GO" id="GO:0016740">
    <property type="term" value="F:transferase activity"/>
    <property type="evidence" value="ECO:0007669"/>
    <property type="project" value="UniProtKB-KW"/>
</dbReference>
<dbReference type="Pfam" id="PF02397">
    <property type="entry name" value="Bac_transf"/>
    <property type="match status" value="1"/>
</dbReference>
<evidence type="ECO:0000256" key="4">
    <source>
        <dbReference type="ARBA" id="ARBA00022679"/>
    </source>
</evidence>
<name>A0ABW5CMM1_9HYPH</name>
<evidence type="ECO:0000256" key="1">
    <source>
        <dbReference type="ARBA" id="ARBA00004236"/>
    </source>
</evidence>
<keyword evidence="4 11" id="KW-0808">Transferase</keyword>
<gene>
    <name evidence="11" type="ORF">ACFSKQ_08565</name>
</gene>
<sequence>MSGRAYAIDRRREATPAPPRHLWKRAFDVAFALVMLLFIAPLLLIIAAGLLIADGRPIFYRQKRIGYRGREFGCLKFRSMAKDADARLHDLLSVSEESRREWEASRKLASDPRIHPLGRILRRTSLDELPQFMNVLKGDMSVVGPRPIVHEEMSRYGAQIAHYTSVRPGVTGLWQVSGRNSVSYNERVTMDVEYVGGISPAKDAKILLKTVRIVLTGAGDH</sequence>
<evidence type="ECO:0000256" key="2">
    <source>
        <dbReference type="ARBA" id="ARBA00006464"/>
    </source>
</evidence>
<evidence type="ECO:0000256" key="9">
    <source>
        <dbReference type="SAM" id="Phobius"/>
    </source>
</evidence>